<comment type="caution">
    <text evidence="2">The sequence shown here is derived from an EMBL/GenBank/DDBJ whole genome shotgun (WGS) entry which is preliminary data.</text>
</comment>
<dbReference type="InterPro" id="IPR003737">
    <property type="entry name" value="GlcNAc_PI_deacetylase-related"/>
</dbReference>
<dbReference type="SUPFAM" id="SSF102588">
    <property type="entry name" value="LmbE-like"/>
    <property type="match status" value="1"/>
</dbReference>
<organism evidence="2 3">
    <name type="scientific">Variovorax dokdonensis</name>
    <dbReference type="NCBI Taxonomy" id="344883"/>
    <lineage>
        <taxon>Bacteria</taxon>
        <taxon>Pseudomonadati</taxon>
        <taxon>Pseudomonadota</taxon>
        <taxon>Betaproteobacteria</taxon>
        <taxon>Burkholderiales</taxon>
        <taxon>Comamonadaceae</taxon>
        <taxon>Variovorax</taxon>
    </lineage>
</organism>
<dbReference type="PANTHER" id="PTHR12993">
    <property type="entry name" value="N-ACETYLGLUCOSAMINYL-PHOSPHATIDYLINOSITOL DE-N-ACETYLASE-RELATED"/>
    <property type="match status" value="1"/>
</dbReference>
<reference evidence="2" key="1">
    <citation type="submission" date="2023-06" db="EMBL/GenBank/DDBJ databases">
        <authorList>
            <person name="Jiang Y."/>
            <person name="Liu Q."/>
        </authorList>
    </citation>
    <scope>NUCLEOTIDE SEQUENCE</scope>
    <source>
        <strain evidence="2">CGMCC 1.12089</strain>
    </source>
</reference>
<name>A0ABT7NGU4_9BURK</name>
<protein>
    <submittedName>
        <fullName evidence="2">PIG-L family deacetylase</fullName>
        <ecNumber evidence="2">3.5.1.-</ecNumber>
    </submittedName>
</protein>
<proteinExistence type="predicted"/>
<gene>
    <name evidence="2" type="ORF">QTH91_21915</name>
</gene>
<evidence type="ECO:0000313" key="3">
    <source>
        <dbReference type="Proteomes" id="UP001174908"/>
    </source>
</evidence>
<dbReference type="Gene3D" id="3.40.50.10320">
    <property type="entry name" value="LmbE-like"/>
    <property type="match status" value="1"/>
</dbReference>
<keyword evidence="2" id="KW-0378">Hydrolase</keyword>
<dbReference type="RefSeq" id="WP_286662280.1">
    <property type="nucleotide sequence ID" value="NZ_JASZYV010000006.1"/>
</dbReference>
<evidence type="ECO:0000313" key="2">
    <source>
        <dbReference type="EMBL" id="MDM0047164.1"/>
    </source>
</evidence>
<feature type="region of interest" description="Disordered" evidence="1">
    <location>
        <begin position="216"/>
        <end position="235"/>
    </location>
</feature>
<dbReference type="EMBL" id="JASZYV010000006">
    <property type="protein sequence ID" value="MDM0047164.1"/>
    <property type="molecule type" value="Genomic_DNA"/>
</dbReference>
<keyword evidence="3" id="KW-1185">Reference proteome</keyword>
<dbReference type="GO" id="GO:0016787">
    <property type="term" value="F:hydrolase activity"/>
    <property type="evidence" value="ECO:0007669"/>
    <property type="project" value="UniProtKB-KW"/>
</dbReference>
<sequence>MAALGERVIQAGDGISEFEWQASPQLAALPQASWQDWAAPEGRVFVVAPHPDDEVLAAGGLMAQLAAAGHDVQVVAVTDGGASHPGSRLWPQARLLEQRPRESGAALRCLGVRSACLRLHLPDGAIAVHRATLVRRLCQLFAPGDRVVTTWRWDGHPDHEETAQAVAEAAARRHVRLFEAPVWAWHWCLPSDERWPWSRARRLPLDLATRERKQRAVQAHASQLHPDPSTGRGPVLRPSIVARAARPFEVFFAHDG</sequence>
<dbReference type="InterPro" id="IPR024078">
    <property type="entry name" value="LmbE-like_dom_sf"/>
</dbReference>
<dbReference type="PANTHER" id="PTHR12993:SF29">
    <property type="entry name" value="BLR3841 PROTEIN"/>
    <property type="match status" value="1"/>
</dbReference>
<dbReference type="Pfam" id="PF02585">
    <property type="entry name" value="PIG-L"/>
    <property type="match status" value="1"/>
</dbReference>
<dbReference type="EC" id="3.5.1.-" evidence="2"/>
<dbReference type="Proteomes" id="UP001174908">
    <property type="component" value="Unassembled WGS sequence"/>
</dbReference>
<accession>A0ABT7NGU4</accession>
<evidence type="ECO:0000256" key="1">
    <source>
        <dbReference type="SAM" id="MobiDB-lite"/>
    </source>
</evidence>